<proteinExistence type="predicted"/>
<evidence type="ECO:0000256" key="1">
    <source>
        <dbReference type="SAM" id="MobiDB-lite"/>
    </source>
</evidence>
<organism evidence="3">
    <name type="scientific">hydrothermal vent metagenome</name>
    <dbReference type="NCBI Taxonomy" id="652676"/>
    <lineage>
        <taxon>unclassified sequences</taxon>
        <taxon>metagenomes</taxon>
        <taxon>ecological metagenomes</taxon>
    </lineage>
</organism>
<dbReference type="Pfam" id="PF12895">
    <property type="entry name" value="ANAPC3"/>
    <property type="match status" value="1"/>
</dbReference>
<feature type="region of interest" description="Disordered" evidence="1">
    <location>
        <begin position="125"/>
        <end position="145"/>
    </location>
</feature>
<sequence length="283" mass="33269">MYDVELLEKEWKKYKIKQTLPWIGFIFVTSLIVVYILNREFIFNKIKKFFPKDNNISTKIVKVDSRPTVIVKDIKVPERCIEVNKTKEVKEVVKVKHIEKIKEEIAPDIVDVNDAEYNEKIDKEIDKENSKENDNIEDNNSNPKMSIEFAEEEAKEEKIEKPHKRKYLNIIVTDKDSLNDENSKIFDTLSIVEDRYNESNNYRDALYLADGYYEKGDYEISQKWALLSNSLNSNSEDSWLIFAKSKAKLGDYKVAEDILEAYLKENSSKRAEELLKKIQLGKF</sequence>
<evidence type="ECO:0000313" key="3">
    <source>
        <dbReference type="EMBL" id="SFV59796.1"/>
    </source>
</evidence>
<keyword evidence="2" id="KW-0812">Transmembrane</keyword>
<evidence type="ECO:0000256" key="2">
    <source>
        <dbReference type="SAM" id="Phobius"/>
    </source>
</evidence>
<feature type="compositionally biased region" description="Basic and acidic residues" evidence="1">
    <location>
        <begin position="125"/>
        <end position="134"/>
    </location>
</feature>
<dbReference type="AlphaFoldDB" id="A0A1W1C201"/>
<keyword evidence="2" id="KW-0472">Membrane</keyword>
<protein>
    <submittedName>
        <fullName evidence="3">Transformation system protein</fullName>
    </submittedName>
</protein>
<accession>A0A1W1C201</accession>
<dbReference type="InterPro" id="IPR011990">
    <property type="entry name" value="TPR-like_helical_dom_sf"/>
</dbReference>
<dbReference type="SUPFAM" id="SSF48452">
    <property type="entry name" value="TPR-like"/>
    <property type="match status" value="1"/>
</dbReference>
<feature type="transmembrane region" description="Helical" evidence="2">
    <location>
        <begin position="20"/>
        <end position="38"/>
    </location>
</feature>
<gene>
    <name evidence="3" type="ORF">MNB_SV-9-1660</name>
</gene>
<dbReference type="EMBL" id="FPHG01000040">
    <property type="protein sequence ID" value="SFV59796.1"/>
    <property type="molecule type" value="Genomic_DNA"/>
</dbReference>
<keyword evidence="2" id="KW-1133">Transmembrane helix</keyword>
<name>A0A1W1C201_9ZZZZ</name>
<reference evidence="3" key="1">
    <citation type="submission" date="2016-10" db="EMBL/GenBank/DDBJ databases">
        <authorList>
            <person name="de Groot N.N."/>
        </authorList>
    </citation>
    <scope>NUCLEOTIDE SEQUENCE</scope>
</reference>